<keyword evidence="10" id="KW-0539">Nucleus</keyword>
<evidence type="ECO:0000256" key="2">
    <source>
        <dbReference type="ARBA" id="ARBA00006991"/>
    </source>
</evidence>
<gene>
    <name evidence="13" type="primary">Mzf1</name>
    <name evidence="13" type="ORF">PENPIL_R04810</name>
</gene>
<keyword evidence="6" id="KW-0862">Zinc</keyword>
<evidence type="ECO:0000256" key="9">
    <source>
        <dbReference type="ARBA" id="ARBA00023163"/>
    </source>
</evidence>
<dbReference type="Proteomes" id="UP000613066">
    <property type="component" value="Unassembled WGS sequence"/>
</dbReference>
<evidence type="ECO:0000256" key="6">
    <source>
        <dbReference type="ARBA" id="ARBA00022833"/>
    </source>
</evidence>
<dbReference type="FunFam" id="3.30.160.60:FF:000566">
    <property type="entry name" value="zinc finger protein 133 isoform X2"/>
    <property type="match status" value="1"/>
</dbReference>
<keyword evidence="14" id="KW-1185">Reference proteome</keyword>
<dbReference type="PANTHER" id="PTHR24399:SF60">
    <property type="entry name" value="C2H2-TYPE DOMAIN-CONTAINING PROTEIN"/>
    <property type="match status" value="1"/>
</dbReference>
<dbReference type="GO" id="GO:0000978">
    <property type="term" value="F:RNA polymerase II cis-regulatory region sequence-specific DNA binding"/>
    <property type="evidence" value="ECO:0007669"/>
    <property type="project" value="TreeGrafter"/>
</dbReference>
<sequence>CGQCGRGFAQSTNLLKHQRVHAARSQPPACPECGQSCRDGAELERHRAQAHGHEPYICVECGESF</sequence>
<feature type="domain" description="C2H2-type" evidence="12">
    <location>
        <begin position="1"/>
        <end position="26"/>
    </location>
</feature>
<organism evidence="13 14">
    <name type="scientific">Penelope pileata</name>
    <dbReference type="NCBI Taxonomy" id="1118817"/>
    <lineage>
        <taxon>Eukaryota</taxon>
        <taxon>Metazoa</taxon>
        <taxon>Chordata</taxon>
        <taxon>Craniata</taxon>
        <taxon>Vertebrata</taxon>
        <taxon>Euteleostomi</taxon>
        <taxon>Archelosauria</taxon>
        <taxon>Archosauria</taxon>
        <taxon>Dinosauria</taxon>
        <taxon>Saurischia</taxon>
        <taxon>Theropoda</taxon>
        <taxon>Coelurosauria</taxon>
        <taxon>Aves</taxon>
        <taxon>Neognathae</taxon>
        <taxon>Galloanserae</taxon>
        <taxon>Galliformes</taxon>
        <taxon>Cracidae</taxon>
        <taxon>Penelope</taxon>
    </lineage>
</organism>
<dbReference type="GO" id="GO:0001227">
    <property type="term" value="F:DNA-binding transcription repressor activity, RNA polymerase II-specific"/>
    <property type="evidence" value="ECO:0007669"/>
    <property type="project" value="TreeGrafter"/>
</dbReference>
<dbReference type="AlphaFoldDB" id="A0A851NMS9"/>
<dbReference type="PANTHER" id="PTHR24399">
    <property type="entry name" value="ZINC FINGER AND BTB DOMAIN-CONTAINING"/>
    <property type="match status" value="1"/>
</dbReference>
<evidence type="ECO:0000256" key="10">
    <source>
        <dbReference type="ARBA" id="ARBA00023242"/>
    </source>
</evidence>
<dbReference type="Pfam" id="PF00096">
    <property type="entry name" value="zf-C2H2"/>
    <property type="match status" value="2"/>
</dbReference>
<feature type="non-terminal residue" evidence="13">
    <location>
        <position position="65"/>
    </location>
</feature>
<keyword evidence="4" id="KW-0677">Repeat</keyword>
<evidence type="ECO:0000256" key="4">
    <source>
        <dbReference type="ARBA" id="ARBA00022737"/>
    </source>
</evidence>
<comment type="subcellular location">
    <subcellularLocation>
        <location evidence="1">Nucleus</location>
    </subcellularLocation>
</comment>
<dbReference type="Gene3D" id="3.30.160.60">
    <property type="entry name" value="Classic Zinc Finger"/>
    <property type="match status" value="2"/>
</dbReference>
<dbReference type="GO" id="GO:0005654">
    <property type="term" value="C:nucleoplasm"/>
    <property type="evidence" value="ECO:0007669"/>
    <property type="project" value="TreeGrafter"/>
</dbReference>
<keyword evidence="7" id="KW-0805">Transcription regulation</keyword>
<dbReference type="PROSITE" id="PS00028">
    <property type="entry name" value="ZINC_FINGER_C2H2_1"/>
    <property type="match status" value="2"/>
</dbReference>
<dbReference type="InterPro" id="IPR036236">
    <property type="entry name" value="Znf_C2H2_sf"/>
</dbReference>
<evidence type="ECO:0000256" key="5">
    <source>
        <dbReference type="ARBA" id="ARBA00022771"/>
    </source>
</evidence>
<dbReference type="SUPFAM" id="SSF57667">
    <property type="entry name" value="beta-beta-alpha zinc fingers"/>
    <property type="match status" value="2"/>
</dbReference>
<keyword evidence="5 11" id="KW-0863">Zinc-finger</keyword>
<evidence type="ECO:0000256" key="8">
    <source>
        <dbReference type="ARBA" id="ARBA00023125"/>
    </source>
</evidence>
<reference evidence="13" key="1">
    <citation type="submission" date="2019-09" db="EMBL/GenBank/DDBJ databases">
        <title>Bird 10,000 Genomes (B10K) Project - Family phase.</title>
        <authorList>
            <person name="Zhang G."/>
        </authorList>
    </citation>
    <scope>NUCLEOTIDE SEQUENCE</scope>
    <source>
        <strain evidence="13">B10K-DU-001-08</strain>
        <tissue evidence="13">Muscle</tissue>
    </source>
</reference>
<evidence type="ECO:0000256" key="11">
    <source>
        <dbReference type="PROSITE-ProRule" id="PRU00042"/>
    </source>
</evidence>
<name>A0A851NMS9_9GALL</name>
<evidence type="ECO:0000313" key="13">
    <source>
        <dbReference type="EMBL" id="NXC43721.1"/>
    </source>
</evidence>
<dbReference type="GO" id="GO:0008270">
    <property type="term" value="F:zinc ion binding"/>
    <property type="evidence" value="ECO:0007669"/>
    <property type="project" value="UniProtKB-KW"/>
</dbReference>
<feature type="non-terminal residue" evidence="13">
    <location>
        <position position="1"/>
    </location>
</feature>
<evidence type="ECO:0000256" key="1">
    <source>
        <dbReference type="ARBA" id="ARBA00004123"/>
    </source>
</evidence>
<dbReference type="EMBL" id="WBMW01002819">
    <property type="protein sequence ID" value="NXC43721.1"/>
    <property type="molecule type" value="Genomic_DNA"/>
</dbReference>
<dbReference type="GO" id="GO:0001817">
    <property type="term" value="P:regulation of cytokine production"/>
    <property type="evidence" value="ECO:0007669"/>
    <property type="project" value="TreeGrafter"/>
</dbReference>
<dbReference type="PROSITE" id="PS50157">
    <property type="entry name" value="ZINC_FINGER_C2H2_2"/>
    <property type="match status" value="1"/>
</dbReference>
<keyword evidence="9" id="KW-0804">Transcription</keyword>
<dbReference type="InterPro" id="IPR013087">
    <property type="entry name" value="Znf_C2H2_type"/>
</dbReference>
<accession>A0A851NMS9</accession>
<evidence type="ECO:0000256" key="3">
    <source>
        <dbReference type="ARBA" id="ARBA00022723"/>
    </source>
</evidence>
<protein>
    <submittedName>
        <fullName evidence="13">MZF1 protein</fullName>
    </submittedName>
</protein>
<dbReference type="SMART" id="SM00355">
    <property type="entry name" value="ZnF_C2H2"/>
    <property type="match status" value="2"/>
</dbReference>
<dbReference type="OrthoDB" id="6077919at2759"/>
<keyword evidence="8" id="KW-0238">DNA-binding</keyword>
<evidence type="ECO:0000256" key="7">
    <source>
        <dbReference type="ARBA" id="ARBA00023015"/>
    </source>
</evidence>
<comment type="similarity">
    <text evidence="2">Belongs to the krueppel C2H2-type zinc-finger protein family.</text>
</comment>
<evidence type="ECO:0000313" key="14">
    <source>
        <dbReference type="Proteomes" id="UP000613066"/>
    </source>
</evidence>
<evidence type="ECO:0000259" key="12">
    <source>
        <dbReference type="PROSITE" id="PS50157"/>
    </source>
</evidence>
<proteinExistence type="inferred from homology"/>
<comment type="caution">
    <text evidence="13">The sequence shown here is derived from an EMBL/GenBank/DDBJ whole genome shotgun (WGS) entry which is preliminary data.</text>
</comment>
<keyword evidence="3" id="KW-0479">Metal-binding</keyword>
<dbReference type="GO" id="GO:0002682">
    <property type="term" value="P:regulation of immune system process"/>
    <property type="evidence" value="ECO:0007669"/>
    <property type="project" value="TreeGrafter"/>
</dbReference>